<dbReference type="Gene3D" id="2.40.33.20">
    <property type="entry name" value="PK beta-barrel domain-like"/>
    <property type="match status" value="1"/>
</dbReference>
<evidence type="ECO:0000313" key="2">
    <source>
        <dbReference type="EMBL" id="MCA9728793.1"/>
    </source>
</evidence>
<dbReference type="PANTHER" id="PTHR30212">
    <property type="entry name" value="PROTEIN YIIM"/>
    <property type="match status" value="1"/>
</dbReference>
<dbReference type="InterPro" id="IPR052353">
    <property type="entry name" value="Benzoxazolinone_Detox_Enz"/>
</dbReference>
<dbReference type="Proteomes" id="UP000697710">
    <property type="component" value="Unassembled WGS sequence"/>
</dbReference>
<feature type="domain" description="MOSC" evidence="1">
    <location>
        <begin position="53"/>
        <end position="185"/>
    </location>
</feature>
<organism evidence="2 3">
    <name type="scientific">Eiseniibacteriota bacterium</name>
    <dbReference type="NCBI Taxonomy" id="2212470"/>
    <lineage>
        <taxon>Bacteria</taxon>
        <taxon>Candidatus Eiseniibacteriota</taxon>
    </lineage>
</organism>
<dbReference type="GO" id="GO:0030151">
    <property type="term" value="F:molybdenum ion binding"/>
    <property type="evidence" value="ECO:0007669"/>
    <property type="project" value="InterPro"/>
</dbReference>
<dbReference type="InterPro" id="IPR005302">
    <property type="entry name" value="MoCF_Sase_C"/>
</dbReference>
<evidence type="ECO:0000259" key="1">
    <source>
        <dbReference type="PROSITE" id="PS51340"/>
    </source>
</evidence>
<feature type="non-terminal residue" evidence="2">
    <location>
        <position position="185"/>
    </location>
</feature>
<proteinExistence type="predicted"/>
<dbReference type="AlphaFoldDB" id="A0A956M0Y8"/>
<name>A0A956M0Y8_UNCEI</name>
<sequence length="185" mass="20339">MEPVHVIDSESMGDPSRHLVLADLRERYHRLTGAPTDRGRVVMLIRKVAGGVRELPESAELTCVQGVPGDAWGRHDEPDIEAQLAVMQEDVASLVANGQPLPLFGDNLILDLDLSRQNLPTGSRVRVGNALLEVTPKPHNGCSKFRARFGDAALRFVSDPELRPRNLRGIYLRVVEPGIVRVGDD</sequence>
<reference evidence="2" key="1">
    <citation type="submission" date="2020-04" db="EMBL/GenBank/DDBJ databases">
        <authorList>
            <person name="Zhang T."/>
        </authorList>
    </citation>
    <scope>NUCLEOTIDE SEQUENCE</scope>
    <source>
        <strain evidence="2">HKST-UBA01</strain>
    </source>
</reference>
<dbReference type="PANTHER" id="PTHR30212:SF2">
    <property type="entry name" value="PROTEIN YIIM"/>
    <property type="match status" value="1"/>
</dbReference>
<dbReference type="GO" id="GO:0003824">
    <property type="term" value="F:catalytic activity"/>
    <property type="evidence" value="ECO:0007669"/>
    <property type="project" value="InterPro"/>
</dbReference>
<dbReference type="GO" id="GO:0030170">
    <property type="term" value="F:pyridoxal phosphate binding"/>
    <property type="evidence" value="ECO:0007669"/>
    <property type="project" value="InterPro"/>
</dbReference>
<dbReference type="PROSITE" id="PS51340">
    <property type="entry name" value="MOSC"/>
    <property type="match status" value="1"/>
</dbReference>
<dbReference type="InterPro" id="IPR011037">
    <property type="entry name" value="Pyrv_Knase-like_insert_dom_sf"/>
</dbReference>
<accession>A0A956M0Y8</accession>
<dbReference type="Pfam" id="PF03473">
    <property type="entry name" value="MOSC"/>
    <property type="match status" value="1"/>
</dbReference>
<gene>
    <name evidence="2" type="ORF">KC729_13970</name>
</gene>
<protein>
    <submittedName>
        <fullName evidence="2">MOSC domain-containing protein</fullName>
    </submittedName>
</protein>
<dbReference type="EMBL" id="JAGQHR010000478">
    <property type="protein sequence ID" value="MCA9728793.1"/>
    <property type="molecule type" value="Genomic_DNA"/>
</dbReference>
<dbReference type="SUPFAM" id="SSF50800">
    <property type="entry name" value="PK beta-barrel domain-like"/>
    <property type="match status" value="1"/>
</dbReference>
<comment type="caution">
    <text evidence="2">The sequence shown here is derived from an EMBL/GenBank/DDBJ whole genome shotgun (WGS) entry which is preliminary data.</text>
</comment>
<reference evidence="2" key="2">
    <citation type="journal article" date="2021" name="Microbiome">
        <title>Successional dynamics and alternative stable states in a saline activated sludge microbial community over 9 years.</title>
        <authorList>
            <person name="Wang Y."/>
            <person name="Ye J."/>
            <person name="Ju F."/>
            <person name="Liu L."/>
            <person name="Boyd J.A."/>
            <person name="Deng Y."/>
            <person name="Parks D.H."/>
            <person name="Jiang X."/>
            <person name="Yin X."/>
            <person name="Woodcroft B.J."/>
            <person name="Tyson G.W."/>
            <person name="Hugenholtz P."/>
            <person name="Polz M.F."/>
            <person name="Zhang T."/>
        </authorList>
    </citation>
    <scope>NUCLEOTIDE SEQUENCE</scope>
    <source>
        <strain evidence="2">HKST-UBA01</strain>
    </source>
</reference>
<evidence type="ECO:0000313" key="3">
    <source>
        <dbReference type="Proteomes" id="UP000697710"/>
    </source>
</evidence>